<protein>
    <submittedName>
        <fullName evidence="2">Uncharacterized protein</fullName>
    </submittedName>
</protein>
<reference evidence="2 3" key="1">
    <citation type="journal article" date="2015" name="Mol. Plant Microbe Interact.">
        <title>Genome, transcriptome, and functional analyses of Penicillium expansum provide new insights into secondary metabolism and pathogenicity.</title>
        <authorList>
            <person name="Ballester A.R."/>
            <person name="Marcet-Houben M."/>
            <person name="Levin E."/>
            <person name="Sela N."/>
            <person name="Selma-Lazaro C."/>
            <person name="Carmona L."/>
            <person name="Wisniewski M."/>
            <person name="Droby S."/>
            <person name="Gonzalez-Candelas L."/>
            <person name="Gabaldon T."/>
        </authorList>
    </citation>
    <scope>NUCLEOTIDE SEQUENCE [LARGE SCALE GENOMIC DNA]</scope>
    <source>
        <strain evidence="2 3">MD-8</strain>
    </source>
</reference>
<organism evidence="2 3">
    <name type="scientific">Penicillium expansum</name>
    <name type="common">Blue mold rot fungus</name>
    <dbReference type="NCBI Taxonomy" id="27334"/>
    <lineage>
        <taxon>Eukaryota</taxon>
        <taxon>Fungi</taxon>
        <taxon>Dikarya</taxon>
        <taxon>Ascomycota</taxon>
        <taxon>Pezizomycotina</taxon>
        <taxon>Eurotiomycetes</taxon>
        <taxon>Eurotiomycetidae</taxon>
        <taxon>Eurotiales</taxon>
        <taxon>Aspergillaceae</taxon>
        <taxon>Penicillium</taxon>
    </lineage>
</organism>
<feature type="compositionally biased region" description="Polar residues" evidence="1">
    <location>
        <begin position="302"/>
        <end position="314"/>
    </location>
</feature>
<name>A0A0A2JMZ5_PENEN</name>
<feature type="compositionally biased region" description="Acidic residues" evidence="1">
    <location>
        <begin position="108"/>
        <end position="122"/>
    </location>
</feature>
<gene>
    <name evidence="2" type="ORF">PEX2_062560</name>
</gene>
<feature type="compositionally biased region" description="Basic and acidic residues" evidence="1">
    <location>
        <begin position="369"/>
        <end position="381"/>
    </location>
</feature>
<feature type="compositionally biased region" description="Low complexity" evidence="1">
    <location>
        <begin position="250"/>
        <end position="263"/>
    </location>
</feature>
<evidence type="ECO:0000313" key="3">
    <source>
        <dbReference type="Proteomes" id="UP000030143"/>
    </source>
</evidence>
<dbReference type="GeneID" id="27678947"/>
<comment type="caution">
    <text evidence="2">The sequence shown here is derived from an EMBL/GenBank/DDBJ whole genome shotgun (WGS) entry which is preliminary data.</text>
</comment>
<feature type="compositionally biased region" description="Basic and acidic residues" evidence="1">
    <location>
        <begin position="288"/>
        <end position="297"/>
    </location>
</feature>
<accession>A0A0A2JMZ5</accession>
<dbReference type="HOGENOM" id="CLU_735890_0_0_1"/>
<dbReference type="Proteomes" id="UP000030143">
    <property type="component" value="Unassembled WGS sequence"/>
</dbReference>
<keyword evidence="3" id="KW-1185">Reference proteome</keyword>
<feature type="compositionally biased region" description="Basic residues" evidence="1">
    <location>
        <begin position="219"/>
        <end position="229"/>
    </location>
</feature>
<dbReference type="VEuPathDB" id="FungiDB:PEXP_091320"/>
<sequence length="381" mass="42932">MFYYPGVRSPAWMGLPGADVKYLLLGNFCYPIQEIDCDKLARLTGVTPKRAQHAFRIARENLLKLCAIDPQFMSIASQHKYRSDLEEISAEQAEKHSKHKKSKLLLNESDEESIEGYSESEIDDSRSNGHYQKAKRKEYTKRKGKGKITTLRNESENSEVEYDELSQASFKPASKSQRRSTKQKPAKQKRHTRYSTSHGVRKERDSLFHTDIKSSSTRAGRHNIQHNRGLKRDRNPYKYQDGSTERSSEESSSAEMNASSSRPSHGRAKGKRLAEPSGLADTLDNGSDMEKEVERRPARTYAKSTVAKTTSQTGNRKKLHKPNGLAESLDKDLVRGAMDGLTLDGDAPKTNGHAARTTKENFDEGDDSISEKNEEAHSDHD</sequence>
<dbReference type="RefSeq" id="XP_016596234.1">
    <property type="nucleotide sequence ID" value="XM_016743527.1"/>
</dbReference>
<evidence type="ECO:0000256" key="1">
    <source>
        <dbReference type="SAM" id="MobiDB-lite"/>
    </source>
</evidence>
<feature type="compositionally biased region" description="Basic and acidic residues" evidence="1">
    <location>
        <begin position="200"/>
        <end position="212"/>
    </location>
</feature>
<feature type="region of interest" description="Disordered" evidence="1">
    <location>
        <begin position="90"/>
        <end position="381"/>
    </location>
</feature>
<feature type="compositionally biased region" description="Basic residues" evidence="1">
    <location>
        <begin position="132"/>
        <end position="146"/>
    </location>
</feature>
<dbReference type="AlphaFoldDB" id="A0A0A2JMZ5"/>
<feature type="compositionally biased region" description="Basic residues" evidence="1">
    <location>
        <begin position="176"/>
        <end position="193"/>
    </location>
</feature>
<dbReference type="EMBL" id="JQFZ01000248">
    <property type="protein sequence ID" value="KGO53645.1"/>
    <property type="molecule type" value="Genomic_DNA"/>
</dbReference>
<proteinExistence type="predicted"/>
<evidence type="ECO:0000313" key="2">
    <source>
        <dbReference type="EMBL" id="KGO53645.1"/>
    </source>
</evidence>